<dbReference type="eggNOG" id="COG2087">
    <property type="taxonomic scope" value="Bacteria"/>
</dbReference>
<keyword evidence="10" id="KW-0169">Cobalamin biosynthesis</keyword>
<comment type="catalytic activity">
    <reaction evidence="2">
        <text>adenosylcob(III)inamide phosphate + GTP + H(+) = adenosylcob(III)inamide-GDP + diphosphate</text>
        <dbReference type="Rhea" id="RHEA:22712"/>
        <dbReference type="ChEBI" id="CHEBI:15378"/>
        <dbReference type="ChEBI" id="CHEBI:33019"/>
        <dbReference type="ChEBI" id="CHEBI:37565"/>
        <dbReference type="ChEBI" id="CHEBI:58502"/>
        <dbReference type="ChEBI" id="CHEBI:60487"/>
        <dbReference type="EC" id="2.7.7.62"/>
    </reaction>
</comment>
<dbReference type="STRING" id="1236973.JCM9157_3010"/>
<keyword evidence="14" id="KW-0067">ATP-binding</keyword>
<dbReference type="GO" id="GO:0005524">
    <property type="term" value="F:ATP binding"/>
    <property type="evidence" value="ECO:0007669"/>
    <property type="project" value="UniProtKB-KW"/>
</dbReference>
<reference evidence="20 21" key="1">
    <citation type="journal article" date="2014" name="Genome Announc.">
        <title>Draft Genome Sequences of Three Alkaliphilic Bacillus Strains, Bacillus wakoensis JCM 9140T, Bacillus akibai JCM 9157T, and Bacillus hemicellulosilyticus JCM 9152T.</title>
        <authorList>
            <person name="Yuki M."/>
            <person name="Oshima K."/>
            <person name="Suda W."/>
            <person name="Oshida Y."/>
            <person name="Kitamura K."/>
            <person name="Iida T."/>
            <person name="Hattori M."/>
            <person name="Ohkuma M."/>
        </authorList>
    </citation>
    <scope>NUCLEOTIDE SEQUENCE [LARGE SCALE GENOMIC DNA]</scope>
    <source>
        <strain evidence="20 21">JCM 9157</strain>
    </source>
</reference>
<evidence type="ECO:0000313" key="20">
    <source>
        <dbReference type="EMBL" id="GAE35873.1"/>
    </source>
</evidence>
<feature type="binding site" evidence="19">
    <location>
        <position position="67"/>
    </location>
    <ligand>
        <name>GTP</name>
        <dbReference type="ChEBI" id="CHEBI:37565"/>
    </ligand>
</feature>
<evidence type="ECO:0000256" key="16">
    <source>
        <dbReference type="ARBA" id="ARBA00029570"/>
    </source>
</evidence>
<dbReference type="GO" id="GO:0043752">
    <property type="term" value="F:adenosylcobinamide kinase activity"/>
    <property type="evidence" value="ECO:0007669"/>
    <property type="project" value="UniProtKB-EC"/>
</dbReference>
<evidence type="ECO:0000256" key="1">
    <source>
        <dbReference type="ARBA" id="ARBA00000312"/>
    </source>
</evidence>
<dbReference type="Pfam" id="PF02283">
    <property type="entry name" value="CobU"/>
    <property type="match status" value="1"/>
</dbReference>
<dbReference type="GO" id="GO:0009236">
    <property type="term" value="P:cobalamin biosynthetic process"/>
    <property type="evidence" value="ECO:0007669"/>
    <property type="project" value="UniProtKB-UniPathway"/>
</dbReference>
<keyword evidence="21" id="KW-1185">Reference proteome</keyword>
<proteinExistence type="inferred from homology"/>
<evidence type="ECO:0000256" key="10">
    <source>
        <dbReference type="ARBA" id="ARBA00022573"/>
    </source>
</evidence>
<protein>
    <recommendedName>
        <fullName evidence="16">Adenosylcobinamide kinase</fullName>
        <ecNumber evidence="8">2.7.1.156</ecNumber>
        <ecNumber evidence="9">2.7.7.62</ecNumber>
    </recommendedName>
    <alternativeName>
        <fullName evidence="17">Adenosylcobinamide-phosphate guanylyltransferase</fullName>
    </alternativeName>
</protein>
<evidence type="ECO:0000256" key="14">
    <source>
        <dbReference type="ARBA" id="ARBA00022840"/>
    </source>
</evidence>
<dbReference type="PANTHER" id="PTHR34848:SF1">
    <property type="entry name" value="BIFUNCTIONAL ADENOSYLCOBALAMIN BIOSYNTHESIS PROTEIN COBU"/>
    <property type="match status" value="1"/>
</dbReference>
<evidence type="ECO:0000256" key="3">
    <source>
        <dbReference type="ARBA" id="ARBA00001522"/>
    </source>
</evidence>
<gene>
    <name evidence="20" type="ORF">JCM9157_3010</name>
</gene>
<comment type="pathway">
    <text evidence="5">Cofactor biosynthesis; adenosylcobalamin biosynthesis; adenosylcobalamin from cob(II)yrinate a,c-diamide: step 6/7.</text>
</comment>
<evidence type="ECO:0000256" key="8">
    <source>
        <dbReference type="ARBA" id="ARBA00012016"/>
    </source>
</evidence>
<evidence type="ECO:0000256" key="6">
    <source>
        <dbReference type="ARBA" id="ARBA00005159"/>
    </source>
</evidence>
<evidence type="ECO:0000256" key="11">
    <source>
        <dbReference type="ARBA" id="ARBA00022679"/>
    </source>
</evidence>
<evidence type="ECO:0000313" key="21">
    <source>
        <dbReference type="Proteomes" id="UP000018896"/>
    </source>
</evidence>
<dbReference type="AlphaFoldDB" id="W4QW59"/>
<dbReference type="InterPro" id="IPR027417">
    <property type="entry name" value="P-loop_NTPase"/>
</dbReference>
<evidence type="ECO:0000256" key="15">
    <source>
        <dbReference type="ARBA" id="ARBA00023134"/>
    </source>
</evidence>
<comment type="similarity">
    <text evidence="7">Belongs to the CobU/CobP family.</text>
</comment>
<feature type="binding site" evidence="19">
    <location>
        <begin position="7"/>
        <end position="14"/>
    </location>
    <ligand>
        <name>GTP</name>
        <dbReference type="ChEBI" id="CHEBI:37565"/>
    </ligand>
</feature>
<comment type="catalytic activity">
    <reaction evidence="3">
        <text>adenosylcob(III)inamide + GTP = adenosylcob(III)inamide phosphate + GDP + H(+)</text>
        <dbReference type="Rhea" id="RHEA:15765"/>
        <dbReference type="ChEBI" id="CHEBI:2480"/>
        <dbReference type="ChEBI" id="CHEBI:15378"/>
        <dbReference type="ChEBI" id="CHEBI:37565"/>
        <dbReference type="ChEBI" id="CHEBI:58189"/>
        <dbReference type="ChEBI" id="CHEBI:58502"/>
        <dbReference type="EC" id="2.7.1.156"/>
    </reaction>
</comment>
<keyword evidence="20" id="KW-0548">Nucleotidyltransferase</keyword>
<organism evidence="20 21">
    <name type="scientific">Halalkalibacter akibai (strain ATCC 43226 / DSM 21942 / CIP 109018 / JCM 9157 / 1139)</name>
    <name type="common">Bacillus akibai</name>
    <dbReference type="NCBI Taxonomy" id="1236973"/>
    <lineage>
        <taxon>Bacteria</taxon>
        <taxon>Bacillati</taxon>
        <taxon>Bacillota</taxon>
        <taxon>Bacilli</taxon>
        <taxon>Bacillales</taxon>
        <taxon>Bacillaceae</taxon>
        <taxon>Halalkalibacter</taxon>
    </lineage>
</organism>
<comment type="caution">
    <text evidence="20">The sequence shown here is derived from an EMBL/GenBank/DDBJ whole genome shotgun (WGS) entry which is preliminary data.</text>
</comment>
<dbReference type="EMBL" id="BAUV01000024">
    <property type="protein sequence ID" value="GAE35873.1"/>
    <property type="molecule type" value="Genomic_DNA"/>
</dbReference>
<dbReference type="CDD" id="cd00544">
    <property type="entry name" value="CobU"/>
    <property type="match status" value="1"/>
</dbReference>
<dbReference type="RefSeq" id="WP_035665476.1">
    <property type="nucleotide sequence ID" value="NZ_BAUV01000024.1"/>
</dbReference>
<dbReference type="PANTHER" id="PTHR34848">
    <property type="match status" value="1"/>
</dbReference>
<sequence length="192" mass="22289">MIFFISGGVRSGKSQYAEQRAKEFHSSNGRNLYYIATSNVYDLEMKARVALHQQQREQDMERWKLYERKTDLHQLLPVFQAGDTILLDCVTTLLSNELFQDGEITGKNWEDETYVRTLENKLTSLFTEMAKAPYIVVIVSNELSFEPMNYELSTQIYLRLLGRLHQKIVSLATEAILVENGIPLIKKKENYI</sequence>
<dbReference type="OrthoDB" id="9799422at2"/>
<name>W4QW59_HALA3</name>
<keyword evidence="15 19" id="KW-0342">GTP-binding</keyword>
<dbReference type="UniPathway" id="UPA00148">
    <property type="reaction ID" value="UER00236"/>
</dbReference>
<feature type="binding site" evidence="19">
    <location>
        <begin position="36"/>
        <end position="38"/>
    </location>
    <ligand>
        <name>GTP</name>
        <dbReference type="ChEBI" id="CHEBI:37565"/>
    </ligand>
</feature>
<feature type="active site" description="GMP-histidine intermediate" evidence="18">
    <location>
        <position position="52"/>
    </location>
</feature>
<evidence type="ECO:0000256" key="9">
    <source>
        <dbReference type="ARBA" id="ARBA00012523"/>
    </source>
</evidence>
<keyword evidence="13" id="KW-0418">Kinase</keyword>
<evidence type="ECO:0000256" key="19">
    <source>
        <dbReference type="PIRSR" id="PIRSR006135-2"/>
    </source>
</evidence>
<accession>W4QW59</accession>
<dbReference type="InterPro" id="IPR003203">
    <property type="entry name" value="CobU/CobP"/>
</dbReference>
<dbReference type="SUPFAM" id="SSF52540">
    <property type="entry name" value="P-loop containing nucleoside triphosphate hydrolases"/>
    <property type="match status" value="1"/>
</dbReference>
<comment type="catalytic activity">
    <reaction evidence="1">
        <text>adenosylcob(III)inamide + ATP = adenosylcob(III)inamide phosphate + ADP + H(+)</text>
        <dbReference type="Rhea" id="RHEA:15769"/>
        <dbReference type="ChEBI" id="CHEBI:2480"/>
        <dbReference type="ChEBI" id="CHEBI:15378"/>
        <dbReference type="ChEBI" id="CHEBI:30616"/>
        <dbReference type="ChEBI" id="CHEBI:58502"/>
        <dbReference type="ChEBI" id="CHEBI:456216"/>
        <dbReference type="EC" id="2.7.1.156"/>
    </reaction>
</comment>
<comment type="pathway">
    <text evidence="6">Cofactor biosynthesis; adenosylcobalamin biosynthesis; adenosylcobalamin from cob(II)yrinate a,c-diamide: step 5/7.</text>
</comment>
<keyword evidence="12 19" id="KW-0547">Nucleotide-binding</keyword>
<dbReference type="GO" id="GO:0008820">
    <property type="term" value="F:cobinamide phosphate guanylyltransferase activity"/>
    <property type="evidence" value="ECO:0007669"/>
    <property type="project" value="UniProtKB-EC"/>
</dbReference>
<evidence type="ECO:0000256" key="5">
    <source>
        <dbReference type="ARBA" id="ARBA00004692"/>
    </source>
</evidence>
<evidence type="ECO:0000256" key="18">
    <source>
        <dbReference type="PIRSR" id="PIRSR006135-1"/>
    </source>
</evidence>
<dbReference type="GO" id="GO:0005525">
    <property type="term" value="F:GTP binding"/>
    <property type="evidence" value="ECO:0007669"/>
    <property type="project" value="UniProtKB-KW"/>
</dbReference>
<dbReference type="Proteomes" id="UP000018896">
    <property type="component" value="Unassembled WGS sequence"/>
</dbReference>
<keyword evidence="11 20" id="KW-0808">Transferase</keyword>
<feature type="binding site" evidence="19">
    <location>
        <position position="88"/>
    </location>
    <ligand>
        <name>GTP</name>
        <dbReference type="ChEBI" id="CHEBI:37565"/>
    </ligand>
</feature>
<dbReference type="Gene3D" id="3.40.50.300">
    <property type="entry name" value="P-loop containing nucleotide triphosphate hydrolases"/>
    <property type="match status" value="1"/>
</dbReference>
<evidence type="ECO:0000256" key="4">
    <source>
        <dbReference type="ARBA" id="ARBA00003889"/>
    </source>
</evidence>
<evidence type="ECO:0000256" key="2">
    <source>
        <dbReference type="ARBA" id="ARBA00000711"/>
    </source>
</evidence>
<evidence type="ECO:0000256" key="12">
    <source>
        <dbReference type="ARBA" id="ARBA00022741"/>
    </source>
</evidence>
<comment type="function">
    <text evidence="4">Catalyzes ATP-dependent phosphorylation of adenosylcobinamide and addition of GMP to adenosylcobinamide phosphate.</text>
</comment>
<evidence type="ECO:0000256" key="17">
    <source>
        <dbReference type="ARBA" id="ARBA00030571"/>
    </source>
</evidence>
<dbReference type="EC" id="2.7.1.156" evidence="8"/>
<evidence type="ECO:0000256" key="7">
    <source>
        <dbReference type="ARBA" id="ARBA00007490"/>
    </source>
</evidence>
<evidence type="ECO:0000256" key="13">
    <source>
        <dbReference type="ARBA" id="ARBA00022777"/>
    </source>
</evidence>
<dbReference type="EC" id="2.7.7.62" evidence="9"/>
<dbReference type="PIRSF" id="PIRSF006135">
    <property type="entry name" value="CobU"/>
    <property type="match status" value="1"/>
</dbReference>